<comment type="caution">
    <text evidence="2">The sequence shown here is derived from an EMBL/GenBank/DDBJ whole genome shotgun (WGS) entry which is preliminary data.</text>
</comment>
<dbReference type="AlphaFoldDB" id="A0A4Q2EIG0"/>
<evidence type="ECO:0000256" key="1">
    <source>
        <dbReference type="SAM" id="Phobius"/>
    </source>
</evidence>
<feature type="transmembrane region" description="Helical" evidence="1">
    <location>
        <begin position="48"/>
        <end position="69"/>
    </location>
</feature>
<dbReference type="EMBL" id="PPCV01000003">
    <property type="protein sequence ID" value="RXW32496.1"/>
    <property type="molecule type" value="Genomic_DNA"/>
</dbReference>
<keyword evidence="1" id="KW-1133">Transmembrane helix</keyword>
<proteinExistence type="predicted"/>
<dbReference type="Pfam" id="PF13787">
    <property type="entry name" value="HXXEE"/>
    <property type="match status" value="1"/>
</dbReference>
<evidence type="ECO:0000313" key="2">
    <source>
        <dbReference type="EMBL" id="RXW32496.1"/>
    </source>
</evidence>
<feature type="transmembrane region" description="Helical" evidence="1">
    <location>
        <begin position="106"/>
        <end position="127"/>
    </location>
</feature>
<dbReference type="RefSeq" id="WP_129458108.1">
    <property type="nucleotide sequence ID" value="NZ_PPCV01000003.1"/>
</dbReference>
<feature type="transmembrane region" description="Helical" evidence="1">
    <location>
        <begin position="76"/>
        <end position="94"/>
    </location>
</feature>
<organism evidence="2 3">
    <name type="scientific">Propioniciclava flava</name>
    <dbReference type="NCBI Taxonomy" id="2072026"/>
    <lineage>
        <taxon>Bacteria</taxon>
        <taxon>Bacillati</taxon>
        <taxon>Actinomycetota</taxon>
        <taxon>Actinomycetes</taxon>
        <taxon>Propionibacteriales</taxon>
        <taxon>Propionibacteriaceae</taxon>
        <taxon>Propioniciclava</taxon>
    </lineage>
</organism>
<name>A0A4Q2EIG0_9ACTN</name>
<accession>A0A4Q2EIG0</accession>
<reference evidence="2 3" key="1">
    <citation type="submission" date="2018-01" db="EMBL/GenBank/DDBJ databases">
        <title>Lactibacter flavus gen. nov., sp. nov., a novel bacterium of the family Propionibacteriaceae isolated from raw milk and dairy products.</title>
        <authorList>
            <person name="Wenning M."/>
            <person name="Breitenwieser F."/>
            <person name="Huptas C."/>
            <person name="von Neubeck M."/>
            <person name="Busse H.-J."/>
            <person name="Scherer S."/>
        </authorList>
    </citation>
    <scope>NUCLEOTIDE SEQUENCE [LARGE SCALE GENOMIC DNA]</scope>
    <source>
        <strain evidence="2 3">VG341</strain>
    </source>
</reference>
<keyword evidence="3" id="KW-1185">Reference proteome</keyword>
<dbReference type="OrthoDB" id="285799at2"/>
<dbReference type="InterPro" id="IPR025671">
    <property type="entry name" value="HXXEE"/>
</dbReference>
<dbReference type="Proteomes" id="UP000290624">
    <property type="component" value="Unassembled WGS sequence"/>
</dbReference>
<evidence type="ECO:0000313" key="3">
    <source>
        <dbReference type="Proteomes" id="UP000290624"/>
    </source>
</evidence>
<protein>
    <submittedName>
        <fullName evidence="2">HXXEE domain-containing protein</fullName>
    </submittedName>
</protein>
<keyword evidence="1" id="KW-0812">Transmembrane</keyword>
<sequence>MIAVMPLLIWAVPVCFALHVVEEFFLPGGFMPWYHQFRPWRAQATPRYYLKVNGIVLLIAIVVAATAGTDGTGNEGVLIVTGALTSNVLLTHVWGALATRRYSPGMVTGLVLILPLTIGVWALTIGVGRTEPIAFLVAAVVSPLKEIHAARPPAKDRS</sequence>
<keyword evidence="1" id="KW-0472">Membrane</keyword>
<gene>
    <name evidence="2" type="ORF">C1706_04810</name>
</gene>